<proteinExistence type="predicted"/>
<dbReference type="SUPFAM" id="SSF81301">
    <property type="entry name" value="Nucleotidyltransferase"/>
    <property type="match status" value="1"/>
</dbReference>
<feature type="compositionally biased region" description="Basic and acidic residues" evidence="2">
    <location>
        <begin position="1"/>
        <end position="11"/>
    </location>
</feature>
<reference evidence="3 4" key="1">
    <citation type="submission" date="2020-07" db="EMBL/GenBank/DDBJ databases">
        <authorList>
            <person name="Zhuang K."/>
            <person name="Ran Y."/>
        </authorList>
    </citation>
    <scope>NUCLEOTIDE SEQUENCE [LARGE SCALE GENOMIC DNA]</scope>
    <source>
        <strain evidence="3 4">WCH-YHL-001</strain>
    </source>
</reference>
<dbReference type="PANTHER" id="PTHR34822">
    <property type="entry name" value="GRPB DOMAIN PROTEIN (AFU_ORTHOLOGUE AFUA_1G01530)"/>
    <property type="match status" value="1"/>
</dbReference>
<accession>A0A7D6VJR3</accession>
<dbReference type="InterPro" id="IPR043519">
    <property type="entry name" value="NT_sf"/>
</dbReference>
<evidence type="ECO:0000256" key="2">
    <source>
        <dbReference type="SAM" id="MobiDB-lite"/>
    </source>
</evidence>
<dbReference type="Proteomes" id="UP000515512">
    <property type="component" value="Chromosome"/>
</dbReference>
<keyword evidence="1" id="KW-0173">Coenzyme A biosynthesis</keyword>
<evidence type="ECO:0000256" key="1">
    <source>
        <dbReference type="ARBA" id="ARBA00022993"/>
    </source>
</evidence>
<dbReference type="EMBL" id="CP059399">
    <property type="protein sequence ID" value="QLY34577.1"/>
    <property type="molecule type" value="Genomic_DNA"/>
</dbReference>
<dbReference type="InterPro" id="IPR007344">
    <property type="entry name" value="GrpB/CoaE"/>
</dbReference>
<feature type="region of interest" description="Disordered" evidence="2">
    <location>
        <begin position="1"/>
        <end position="22"/>
    </location>
</feature>
<dbReference type="GO" id="GO:0015937">
    <property type="term" value="P:coenzyme A biosynthetic process"/>
    <property type="evidence" value="ECO:0007669"/>
    <property type="project" value="UniProtKB-KW"/>
</dbReference>
<protein>
    <submittedName>
        <fullName evidence="3">GrpB family protein</fullName>
    </submittedName>
</protein>
<evidence type="ECO:0000313" key="3">
    <source>
        <dbReference type="EMBL" id="QLY34577.1"/>
    </source>
</evidence>
<dbReference type="Pfam" id="PF04229">
    <property type="entry name" value="GrpB"/>
    <property type="match status" value="1"/>
</dbReference>
<dbReference type="KEGG" id="nhu:H0264_21550"/>
<dbReference type="Gene3D" id="3.30.460.10">
    <property type="entry name" value="Beta Polymerase, domain 2"/>
    <property type="match status" value="1"/>
</dbReference>
<dbReference type="PANTHER" id="PTHR34822:SF1">
    <property type="entry name" value="GRPB FAMILY PROTEIN"/>
    <property type="match status" value="1"/>
</dbReference>
<evidence type="ECO:0000313" key="4">
    <source>
        <dbReference type="Proteomes" id="UP000515512"/>
    </source>
</evidence>
<dbReference type="AlphaFoldDB" id="A0A7D6VJR3"/>
<sequence length="192" mass="22061">MNEIVRHREPDPAENPWVNGPPPPETITIVPYNPQWPQRFSVLAADIRAALGETVLEIEHVGSTAVEGLAAKDVVDIVLTVADPRQEDVYVPSLERLGYYLTIREPSFHEHRCLRLADPRVNLHVFGPDCPETIRLRMFRDWLRTHPEDRARYEDAKRAAIPGGGNVMDYNARKQRMIREIYDRLFRAAGMK</sequence>
<keyword evidence="4" id="KW-1185">Reference proteome</keyword>
<name>A0A7D6VJR3_9NOCA</name>
<organism evidence="3 4">
    <name type="scientific">Nocardia huaxiensis</name>
    <dbReference type="NCBI Taxonomy" id="2755382"/>
    <lineage>
        <taxon>Bacteria</taxon>
        <taxon>Bacillati</taxon>
        <taxon>Actinomycetota</taxon>
        <taxon>Actinomycetes</taxon>
        <taxon>Mycobacteriales</taxon>
        <taxon>Nocardiaceae</taxon>
        <taxon>Nocardia</taxon>
    </lineage>
</organism>
<gene>
    <name evidence="3" type="ORF">H0264_21550</name>
</gene>